<evidence type="ECO:0000256" key="1">
    <source>
        <dbReference type="ARBA" id="ARBA00022737"/>
    </source>
</evidence>
<feature type="domain" description="Nephrocystin 3-like N-terminal" evidence="2">
    <location>
        <begin position="37"/>
        <end position="199"/>
    </location>
</feature>
<proteinExistence type="predicted"/>
<dbReference type="OrthoDB" id="3885310at2759"/>
<dbReference type="AlphaFoldDB" id="A0A6A7AF61"/>
<protein>
    <recommendedName>
        <fullName evidence="2">Nephrocystin 3-like N-terminal domain-containing protein</fullName>
    </recommendedName>
</protein>
<dbReference type="Proteomes" id="UP000799424">
    <property type="component" value="Unassembled WGS sequence"/>
</dbReference>
<organism evidence="3 4">
    <name type="scientific">Ophiobolus disseminans</name>
    <dbReference type="NCBI Taxonomy" id="1469910"/>
    <lineage>
        <taxon>Eukaryota</taxon>
        <taxon>Fungi</taxon>
        <taxon>Dikarya</taxon>
        <taxon>Ascomycota</taxon>
        <taxon>Pezizomycotina</taxon>
        <taxon>Dothideomycetes</taxon>
        <taxon>Pleosporomycetidae</taxon>
        <taxon>Pleosporales</taxon>
        <taxon>Pleosporineae</taxon>
        <taxon>Phaeosphaeriaceae</taxon>
        <taxon>Ophiobolus</taxon>
    </lineage>
</organism>
<dbReference type="Pfam" id="PF24883">
    <property type="entry name" value="NPHP3_N"/>
    <property type="match status" value="1"/>
</dbReference>
<dbReference type="PANTHER" id="PTHR10039">
    <property type="entry name" value="AMELOGENIN"/>
    <property type="match status" value="1"/>
</dbReference>
<reference evidence="3" key="1">
    <citation type="journal article" date="2020" name="Stud. Mycol.">
        <title>101 Dothideomycetes genomes: a test case for predicting lifestyles and emergence of pathogens.</title>
        <authorList>
            <person name="Haridas S."/>
            <person name="Albert R."/>
            <person name="Binder M."/>
            <person name="Bloem J."/>
            <person name="Labutti K."/>
            <person name="Salamov A."/>
            <person name="Andreopoulos B."/>
            <person name="Baker S."/>
            <person name="Barry K."/>
            <person name="Bills G."/>
            <person name="Bluhm B."/>
            <person name="Cannon C."/>
            <person name="Castanera R."/>
            <person name="Culley D."/>
            <person name="Daum C."/>
            <person name="Ezra D."/>
            <person name="Gonzalez J."/>
            <person name="Henrissat B."/>
            <person name="Kuo A."/>
            <person name="Liang C."/>
            <person name="Lipzen A."/>
            <person name="Lutzoni F."/>
            <person name="Magnuson J."/>
            <person name="Mondo S."/>
            <person name="Nolan M."/>
            <person name="Ohm R."/>
            <person name="Pangilinan J."/>
            <person name="Park H.-J."/>
            <person name="Ramirez L."/>
            <person name="Alfaro M."/>
            <person name="Sun H."/>
            <person name="Tritt A."/>
            <person name="Yoshinaga Y."/>
            <person name="Zwiers L.-H."/>
            <person name="Turgeon B."/>
            <person name="Goodwin S."/>
            <person name="Spatafora J."/>
            <person name="Crous P."/>
            <person name="Grigoriev I."/>
        </authorList>
    </citation>
    <scope>NUCLEOTIDE SEQUENCE</scope>
    <source>
        <strain evidence="3">CBS 113818</strain>
    </source>
</reference>
<dbReference type="InterPro" id="IPR027417">
    <property type="entry name" value="P-loop_NTPase"/>
</dbReference>
<keyword evidence="4" id="KW-1185">Reference proteome</keyword>
<evidence type="ECO:0000259" key="2">
    <source>
        <dbReference type="Pfam" id="PF24883"/>
    </source>
</evidence>
<sequence length="461" mass="51784">MPPSDPFGTRSHVSNSAIHKHHTLAPDIYKRLFDTVFFKSQVFTTWSQGDRSWSLHCYGDPGCGKTTLAAIAVQRLREMTSASKNVPVVSIFIEEDISTSAGVFLEDFLYCVHQQLLPSAGSETDSHFRRYETASRSGESISKRTRILRTALYSQLDAKQHTLLVLDGYDRLGESLQILLDRELEDLQKHRLRILLTTRVPTFELPLDTNCDGGPDCHAWDLKLFWACTVCSQDPDEAFALCYDCKAKGKSCPHHGTAYLKEDYDHVNISFPDDLREFVEWDIQRCFGIPAAQPAPDSDTAIDFIADIGNITIAKLYLDNVHKDRSLDVVHKPGDRLPRNVVALFDAGIERIKKQPKHEADISLMAIAAAADRDNGTSIVSLEDWMRDALSRLPYLARAPPRSLEDILRCANGYIFEDSIDPDDRVSVEHSSSFKINDRHISYTTKADIAAHGNVASQYGR</sequence>
<accession>A0A6A7AF61</accession>
<keyword evidence="1" id="KW-0677">Repeat</keyword>
<dbReference type="SUPFAM" id="SSF52540">
    <property type="entry name" value="P-loop containing nucleoside triphosphate hydrolases"/>
    <property type="match status" value="1"/>
</dbReference>
<gene>
    <name evidence="3" type="ORF">CC86DRAFT_390868</name>
</gene>
<evidence type="ECO:0000313" key="4">
    <source>
        <dbReference type="Proteomes" id="UP000799424"/>
    </source>
</evidence>
<evidence type="ECO:0000313" key="3">
    <source>
        <dbReference type="EMBL" id="KAF2831215.1"/>
    </source>
</evidence>
<dbReference type="Gene3D" id="3.40.50.300">
    <property type="entry name" value="P-loop containing nucleotide triphosphate hydrolases"/>
    <property type="match status" value="1"/>
</dbReference>
<dbReference type="InterPro" id="IPR056884">
    <property type="entry name" value="NPHP3-like_N"/>
</dbReference>
<name>A0A6A7AF61_9PLEO</name>
<dbReference type="EMBL" id="MU006218">
    <property type="protein sequence ID" value="KAF2831215.1"/>
    <property type="molecule type" value="Genomic_DNA"/>
</dbReference>